<feature type="region of interest" description="Disordered" evidence="10">
    <location>
        <begin position="695"/>
        <end position="723"/>
    </location>
</feature>
<evidence type="ECO:0000256" key="10">
    <source>
        <dbReference type="SAM" id="MobiDB-lite"/>
    </source>
</evidence>
<organism evidence="11 12">
    <name type="scientific">Tilletiaria anomala (strain ATCC 24038 / CBS 436.72 / UBC 951)</name>
    <dbReference type="NCBI Taxonomy" id="1037660"/>
    <lineage>
        <taxon>Eukaryota</taxon>
        <taxon>Fungi</taxon>
        <taxon>Dikarya</taxon>
        <taxon>Basidiomycota</taxon>
        <taxon>Ustilaginomycotina</taxon>
        <taxon>Exobasidiomycetes</taxon>
        <taxon>Georgefischeriales</taxon>
        <taxon>Tilletiariaceae</taxon>
        <taxon>Tilletiaria</taxon>
    </lineage>
</organism>
<comment type="subcellular location">
    <subcellularLocation>
        <location evidence="1">Cytoplasm</location>
        <location evidence="1">Cytoskeleton</location>
    </subcellularLocation>
</comment>
<evidence type="ECO:0000256" key="6">
    <source>
        <dbReference type="ARBA" id="ARBA00022840"/>
    </source>
</evidence>
<dbReference type="GO" id="GO:0005874">
    <property type="term" value="C:microtubule"/>
    <property type="evidence" value="ECO:0007669"/>
    <property type="project" value="UniProtKB-KW"/>
</dbReference>
<dbReference type="InParanoid" id="A0A066W8A4"/>
<dbReference type="Proteomes" id="UP000027361">
    <property type="component" value="Unassembled WGS sequence"/>
</dbReference>
<keyword evidence="7" id="KW-0243">Dynein</keyword>
<dbReference type="GO" id="GO:0035974">
    <property type="term" value="C:meiotic spindle pole body"/>
    <property type="evidence" value="ECO:0007669"/>
    <property type="project" value="TreeGrafter"/>
</dbReference>
<dbReference type="PANTHER" id="PTHR12688">
    <property type="entry name" value="DYNEIN LIGHT INTERMEDIATE CHAIN"/>
    <property type="match status" value="1"/>
</dbReference>
<keyword evidence="8" id="KW-0505">Motor protein</keyword>
<keyword evidence="12" id="KW-1185">Reference proteome</keyword>
<protein>
    <submittedName>
        <fullName evidence="11">DLIC-domain-containing protein</fullName>
    </submittedName>
</protein>
<keyword evidence="3" id="KW-0963">Cytoplasm</keyword>
<dbReference type="STRING" id="1037660.A0A066W8A4"/>
<dbReference type="OrthoDB" id="27603at2759"/>
<dbReference type="Pfam" id="PF05783">
    <property type="entry name" value="DLIC"/>
    <property type="match status" value="4"/>
</dbReference>
<accession>A0A066W8A4</accession>
<evidence type="ECO:0000256" key="8">
    <source>
        <dbReference type="ARBA" id="ARBA00023175"/>
    </source>
</evidence>
<dbReference type="EMBL" id="JMSN01000032">
    <property type="protein sequence ID" value="KDN47005.1"/>
    <property type="molecule type" value="Genomic_DNA"/>
</dbReference>
<feature type="compositionally biased region" description="Basic and acidic residues" evidence="10">
    <location>
        <begin position="704"/>
        <end position="716"/>
    </location>
</feature>
<evidence type="ECO:0000256" key="1">
    <source>
        <dbReference type="ARBA" id="ARBA00004245"/>
    </source>
</evidence>
<dbReference type="GeneID" id="25265982"/>
<dbReference type="GO" id="GO:0045504">
    <property type="term" value="F:dynein heavy chain binding"/>
    <property type="evidence" value="ECO:0007669"/>
    <property type="project" value="TreeGrafter"/>
</dbReference>
<evidence type="ECO:0000256" key="4">
    <source>
        <dbReference type="ARBA" id="ARBA00022701"/>
    </source>
</evidence>
<dbReference type="RefSeq" id="XP_013243741.1">
    <property type="nucleotide sequence ID" value="XM_013388287.1"/>
</dbReference>
<dbReference type="InterPro" id="IPR022780">
    <property type="entry name" value="Dynein_light_int_chain"/>
</dbReference>
<dbReference type="InterPro" id="IPR008467">
    <property type="entry name" value="Dynein1_light_intermed_chain"/>
</dbReference>
<feature type="region of interest" description="Disordered" evidence="10">
    <location>
        <begin position="600"/>
        <end position="621"/>
    </location>
</feature>
<feature type="region of interest" description="Disordered" evidence="10">
    <location>
        <begin position="753"/>
        <end position="812"/>
    </location>
</feature>
<feature type="compositionally biased region" description="Basic and acidic residues" evidence="10">
    <location>
        <begin position="768"/>
        <end position="780"/>
    </location>
</feature>
<feature type="region of interest" description="Disordered" evidence="10">
    <location>
        <begin position="825"/>
        <end position="859"/>
    </location>
</feature>
<keyword evidence="5" id="KW-0547">Nucleotide-binding</keyword>
<dbReference type="AlphaFoldDB" id="A0A066W8A4"/>
<sequence>MAPDTSVDLATIAAGAAASSASTNVAGGAPSASISTVAGIPPAPAPGAGAAFAAGFGETEDLWSSILNSVHSSRGVTTKNIVLLGEPATGKRTLLRALAAGSHSSFALGDGISGNSSGNINGAEFDAAPAAALASSSASIATVTAVQHPSSANAVAASNPGPGSAAAAAALLGLAYGYFDVTDDDDASQGTSNSRSTLAGGAGIQQGDVIARVGAYTLHSSHPAYTGLLALAFPTAPGEAGSMIAQAEPFLSELNQQRGHLPQPSLAALSASLILITLDWTQPQSFLDQLRRWLVIVRRMVDSASDAALSSRAAAGSGGTSAGSASSGLGWSRKWVVLDEMREALENTFRAYREPAVHASASGGGPTAAVAGAGAGRMNGTAGQASESDASSAASNAFVEPSSASAGVGGAALSSLQLPLPDGALDSESNWGVGIVIVCTKADCMGQVEAERNFKEEQFDYVQQVLRVVCLKYGAALFYISSHRPESVASLRKYILHRLFDTSSAPTGAAGATAAGAVSAATSARFRLAQRASTVDRDTVFVPAGWDTYGKIKALRGSDDSFDPKSVRRSWETDFAVELERRERVLRKLSAAAAASIAAPGSAPLPSSLPPSEKPDEADPSLAEETLRQELFGGLDGGSAARSAVQLFEDIVGDWHARAPPVAPGTKIAEPDMQAFLAQHYAALQKEPAEAKGGALGGVASASDHADGRRGSKDAAGRPMAAVDAAEDVRRGVMGPIASNGLSILPKMDTAEDAGDEVIQPVRLSKSRSSDKRERPRIDTDSLALPASRGGSRPTSPGMGGGTASLPGVPKQSEVLQSFFQSLLKDKPVTSASNKSSRSARKGTPGANDTRDTQTPPPA</sequence>
<evidence type="ECO:0000313" key="12">
    <source>
        <dbReference type="Proteomes" id="UP000027361"/>
    </source>
</evidence>
<gene>
    <name evidence="11" type="ORF">K437DRAFT_267989</name>
</gene>
<evidence type="ECO:0000256" key="5">
    <source>
        <dbReference type="ARBA" id="ARBA00022741"/>
    </source>
</evidence>
<keyword evidence="6" id="KW-0067">ATP-binding</keyword>
<evidence type="ECO:0000256" key="7">
    <source>
        <dbReference type="ARBA" id="ARBA00023017"/>
    </source>
</evidence>
<dbReference type="HOGENOM" id="CLU_021937_1_0_1"/>
<comment type="caution">
    <text evidence="11">The sequence shown here is derived from an EMBL/GenBank/DDBJ whole genome shotgun (WGS) entry which is preliminary data.</text>
</comment>
<evidence type="ECO:0000256" key="2">
    <source>
        <dbReference type="ARBA" id="ARBA00022448"/>
    </source>
</evidence>
<reference evidence="11 12" key="1">
    <citation type="submission" date="2014-05" db="EMBL/GenBank/DDBJ databases">
        <title>Draft genome sequence of a rare smut relative, Tilletiaria anomala UBC 951.</title>
        <authorList>
            <consortium name="DOE Joint Genome Institute"/>
            <person name="Toome M."/>
            <person name="Kuo A."/>
            <person name="Henrissat B."/>
            <person name="Lipzen A."/>
            <person name="Tritt A."/>
            <person name="Yoshinaga Y."/>
            <person name="Zane M."/>
            <person name="Barry K."/>
            <person name="Grigoriev I.V."/>
            <person name="Spatafora J.W."/>
            <person name="Aimea M.C."/>
        </authorList>
    </citation>
    <scope>NUCLEOTIDE SEQUENCE [LARGE SCALE GENOMIC DNA]</scope>
    <source>
        <strain evidence="11 12">UBC 951</strain>
    </source>
</reference>
<keyword evidence="9" id="KW-0206">Cytoskeleton</keyword>
<dbReference type="OMA" id="WTRPWSF"/>
<dbReference type="GO" id="GO:0000226">
    <property type="term" value="P:microtubule cytoskeleton organization"/>
    <property type="evidence" value="ECO:0007669"/>
    <property type="project" value="TreeGrafter"/>
</dbReference>
<evidence type="ECO:0000256" key="9">
    <source>
        <dbReference type="ARBA" id="ARBA00023212"/>
    </source>
</evidence>
<dbReference type="GO" id="GO:0007018">
    <property type="term" value="P:microtubule-based movement"/>
    <property type="evidence" value="ECO:0007669"/>
    <property type="project" value="InterPro"/>
</dbReference>
<name>A0A066W8A4_TILAU</name>
<dbReference type="GO" id="GO:0005524">
    <property type="term" value="F:ATP binding"/>
    <property type="evidence" value="ECO:0007669"/>
    <property type="project" value="UniProtKB-KW"/>
</dbReference>
<dbReference type="GO" id="GO:0005868">
    <property type="term" value="C:cytoplasmic dynein complex"/>
    <property type="evidence" value="ECO:0007669"/>
    <property type="project" value="InterPro"/>
</dbReference>
<keyword evidence="4" id="KW-0493">Microtubule</keyword>
<evidence type="ECO:0000313" key="11">
    <source>
        <dbReference type="EMBL" id="KDN47005.1"/>
    </source>
</evidence>
<keyword evidence="2" id="KW-0813">Transport</keyword>
<dbReference type="PANTHER" id="PTHR12688:SF0">
    <property type="entry name" value="DYNEIN LIGHT INTERMEDIATE CHAIN"/>
    <property type="match status" value="1"/>
</dbReference>
<proteinExistence type="predicted"/>
<evidence type="ECO:0000256" key="3">
    <source>
        <dbReference type="ARBA" id="ARBA00022490"/>
    </source>
</evidence>